<accession>A0A3B1AG69</accession>
<reference evidence="2" key="1">
    <citation type="submission" date="2018-06" db="EMBL/GenBank/DDBJ databases">
        <authorList>
            <person name="Zhirakovskaya E."/>
        </authorList>
    </citation>
    <scope>NUCLEOTIDE SEQUENCE</scope>
</reference>
<dbReference type="InterPro" id="IPR022606">
    <property type="entry name" value="DUF2914"/>
</dbReference>
<evidence type="ECO:0000259" key="1">
    <source>
        <dbReference type="Pfam" id="PF11141"/>
    </source>
</evidence>
<dbReference type="AlphaFoldDB" id="A0A3B1AG69"/>
<organism evidence="2">
    <name type="scientific">hydrothermal vent metagenome</name>
    <dbReference type="NCBI Taxonomy" id="652676"/>
    <lineage>
        <taxon>unclassified sequences</taxon>
        <taxon>metagenomes</taxon>
        <taxon>ecological metagenomes</taxon>
    </lineage>
</organism>
<dbReference type="EMBL" id="UOFS01000039">
    <property type="protein sequence ID" value="VAW98982.1"/>
    <property type="molecule type" value="Genomic_DNA"/>
</dbReference>
<name>A0A3B1AG69_9ZZZZ</name>
<proteinExistence type="predicted"/>
<dbReference type="Pfam" id="PF11141">
    <property type="entry name" value="DUF2914"/>
    <property type="match status" value="1"/>
</dbReference>
<gene>
    <name evidence="2" type="ORF">MNBD_GAMMA22-1389</name>
</gene>
<protein>
    <recommendedName>
        <fullName evidence="1">DUF2914 domain-containing protein</fullName>
    </recommendedName>
</protein>
<feature type="domain" description="DUF2914" evidence="1">
    <location>
        <begin position="113"/>
        <end position="171"/>
    </location>
</feature>
<sequence length="197" mass="22054">MKNFLSIVISLFFILNVSAETKILDTNTSDMIPIPKVETVESEPQVIGTQVTGQAEIKPTQNEQSGFSQGSVTRSIFTTQVSEHEPTDKIDKLQSSYNSVYYFTELQDMSGQTAIHRWEYNGNVMAETKFTVSGPRWRVWSSKNLLPSWTGEWKVSVINGVGDVISEDVFSYVTEVAVSPEVSTQQNNDMNTENVNP</sequence>
<evidence type="ECO:0000313" key="2">
    <source>
        <dbReference type="EMBL" id="VAW98982.1"/>
    </source>
</evidence>